<dbReference type="PANTHER" id="PTHR33735">
    <property type="entry name" value="EXPRESSED PROTEIN"/>
    <property type="match status" value="1"/>
</dbReference>
<sequence>MLRRRSIIPCSSHSTHQRSQISSPSPRFLLATLDHKNRDMVVHNGVHPEPALPSDPSSGSWKMWILGMIITVIIPFWRNKWWPLLKLKDRVESVVETAEHVTEIVEKVAEEVEKVSEEVADHLPEGGKLKESVTFVENVAKETAKDAHLALEVIEKVFT</sequence>
<comment type="caution">
    <text evidence="2">The sequence shown here is derived from an EMBL/GenBank/DDBJ whole genome shotgun (WGS) entry which is preliminary data.</text>
</comment>
<dbReference type="PANTHER" id="PTHR33735:SF14">
    <property type="entry name" value="PHAGE CAPSID SCAFFOLDING PROTEIN (GPO) SERINE PEPTIDASE"/>
    <property type="match status" value="1"/>
</dbReference>
<organism evidence="2 3">
    <name type="scientific">Hevea brasiliensis</name>
    <name type="common">Para rubber tree</name>
    <name type="synonym">Siphonia brasiliensis</name>
    <dbReference type="NCBI Taxonomy" id="3981"/>
    <lineage>
        <taxon>Eukaryota</taxon>
        <taxon>Viridiplantae</taxon>
        <taxon>Streptophyta</taxon>
        <taxon>Embryophyta</taxon>
        <taxon>Tracheophyta</taxon>
        <taxon>Spermatophyta</taxon>
        <taxon>Magnoliopsida</taxon>
        <taxon>eudicotyledons</taxon>
        <taxon>Gunneridae</taxon>
        <taxon>Pentapetalae</taxon>
        <taxon>rosids</taxon>
        <taxon>fabids</taxon>
        <taxon>Malpighiales</taxon>
        <taxon>Euphorbiaceae</taxon>
        <taxon>Crotonoideae</taxon>
        <taxon>Micrandreae</taxon>
        <taxon>Hevea</taxon>
    </lineage>
</organism>
<feature type="region of interest" description="Disordered" evidence="1">
    <location>
        <begin position="1"/>
        <end position="24"/>
    </location>
</feature>
<dbReference type="AlphaFoldDB" id="A0A6A6LE81"/>
<evidence type="ECO:0000256" key="1">
    <source>
        <dbReference type="SAM" id="MobiDB-lite"/>
    </source>
</evidence>
<name>A0A6A6LE81_HEVBR</name>
<evidence type="ECO:0000313" key="2">
    <source>
        <dbReference type="EMBL" id="KAF2299731.1"/>
    </source>
</evidence>
<dbReference type="Proteomes" id="UP000467840">
    <property type="component" value="Chromosome 4"/>
</dbReference>
<protein>
    <submittedName>
        <fullName evidence="2">Uncharacterized protein</fullName>
    </submittedName>
</protein>
<proteinExistence type="predicted"/>
<reference evidence="2 3" key="1">
    <citation type="journal article" date="2020" name="Mol. Plant">
        <title>The Chromosome-Based Rubber Tree Genome Provides New Insights into Spurge Genome Evolution and Rubber Biosynthesis.</title>
        <authorList>
            <person name="Liu J."/>
            <person name="Shi C."/>
            <person name="Shi C.C."/>
            <person name="Li W."/>
            <person name="Zhang Q.J."/>
            <person name="Zhang Y."/>
            <person name="Li K."/>
            <person name="Lu H.F."/>
            <person name="Shi C."/>
            <person name="Zhu S.T."/>
            <person name="Xiao Z.Y."/>
            <person name="Nan H."/>
            <person name="Yue Y."/>
            <person name="Zhu X.G."/>
            <person name="Wu Y."/>
            <person name="Hong X.N."/>
            <person name="Fan G.Y."/>
            <person name="Tong Y."/>
            <person name="Zhang D."/>
            <person name="Mao C.L."/>
            <person name="Liu Y.L."/>
            <person name="Hao S.J."/>
            <person name="Liu W.Q."/>
            <person name="Lv M.Q."/>
            <person name="Zhang H.B."/>
            <person name="Liu Y."/>
            <person name="Hu-Tang G.R."/>
            <person name="Wang J.P."/>
            <person name="Wang J.H."/>
            <person name="Sun Y.H."/>
            <person name="Ni S.B."/>
            <person name="Chen W.B."/>
            <person name="Zhang X.C."/>
            <person name="Jiao Y.N."/>
            <person name="Eichler E.E."/>
            <person name="Li G.H."/>
            <person name="Liu X."/>
            <person name="Gao L.Z."/>
        </authorList>
    </citation>
    <scope>NUCLEOTIDE SEQUENCE [LARGE SCALE GENOMIC DNA]</scope>
    <source>
        <strain evidence="3">cv. GT1</strain>
        <tissue evidence="2">Leaf</tissue>
    </source>
</reference>
<dbReference type="EMBL" id="JAAGAX010000010">
    <property type="protein sequence ID" value="KAF2299731.1"/>
    <property type="molecule type" value="Genomic_DNA"/>
</dbReference>
<feature type="compositionally biased region" description="Polar residues" evidence="1">
    <location>
        <begin position="9"/>
        <end position="24"/>
    </location>
</feature>
<accession>A0A6A6LE81</accession>
<gene>
    <name evidence="2" type="ORF">GH714_002908</name>
</gene>
<evidence type="ECO:0000313" key="3">
    <source>
        <dbReference type="Proteomes" id="UP000467840"/>
    </source>
</evidence>
<keyword evidence="3" id="KW-1185">Reference proteome</keyword>